<feature type="domain" description="Rho-GAP" evidence="2">
    <location>
        <begin position="1"/>
        <end position="130"/>
    </location>
</feature>
<dbReference type="SUPFAM" id="SSF48350">
    <property type="entry name" value="GTPase activation domain, GAP"/>
    <property type="match status" value="1"/>
</dbReference>
<accession>A0ABV0N075</accession>
<name>A0ABV0N075_9TELE</name>
<dbReference type="InterPro" id="IPR000198">
    <property type="entry name" value="RhoGAP_dom"/>
</dbReference>
<keyword evidence="4" id="KW-1185">Reference proteome</keyword>
<evidence type="ECO:0000256" key="1">
    <source>
        <dbReference type="ARBA" id="ARBA00022468"/>
    </source>
</evidence>
<proteinExistence type="predicted"/>
<dbReference type="PANTHER" id="PTHR15228:SF7">
    <property type="entry name" value="RHO GTPASE-ACTIVATING PROTEIN 29"/>
    <property type="match status" value="1"/>
</dbReference>
<evidence type="ECO:0000313" key="3">
    <source>
        <dbReference type="EMBL" id="MEQ2164761.1"/>
    </source>
</evidence>
<organism evidence="3 4">
    <name type="scientific">Goodea atripinnis</name>
    <dbReference type="NCBI Taxonomy" id="208336"/>
    <lineage>
        <taxon>Eukaryota</taxon>
        <taxon>Metazoa</taxon>
        <taxon>Chordata</taxon>
        <taxon>Craniata</taxon>
        <taxon>Vertebrata</taxon>
        <taxon>Euteleostomi</taxon>
        <taxon>Actinopterygii</taxon>
        <taxon>Neopterygii</taxon>
        <taxon>Teleostei</taxon>
        <taxon>Neoteleostei</taxon>
        <taxon>Acanthomorphata</taxon>
        <taxon>Ovalentaria</taxon>
        <taxon>Atherinomorphae</taxon>
        <taxon>Cyprinodontiformes</taxon>
        <taxon>Goodeidae</taxon>
        <taxon>Goodea</taxon>
    </lineage>
</organism>
<dbReference type="Pfam" id="PF00620">
    <property type="entry name" value="RhoGAP"/>
    <property type="match status" value="1"/>
</dbReference>
<dbReference type="EMBL" id="JAHRIO010020576">
    <property type="protein sequence ID" value="MEQ2164761.1"/>
    <property type="molecule type" value="Genomic_DNA"/>
</dbReference>
<reference evidence="3 4" key="1">
    <citation type="submission" date="2021-06" db="EMBL/GenBank/DDBJ databases">
        <authorList>
            <person name="Palmer J.M."/>
        </authorList>
    </citation>
    <scope>NUCLEOTIDE SEQUENCE [LARGE SCALE GENOMIC DNA]</scope>
    <source>
        <strain evidence="3 4">GA_2019</strain>
        <tissue evidence="3">Muscle</tissue>
    </source>
</reference>
<feature type="non-terminal residue" evidence="3">
    <location>
        <position position="1"/>
    </location>
</feature>
<dbReference type="InterPro" id="IPR008936">
    <property type="entry name" value="Rho_GTPase_activation_prot"/>
</dbReference>
<protein>
    <recommendedName>
        <fullName evidence="2">Rho-GAP domain-containing protein</fullName>
    </recommendedName>
</protein>
<dbReference type="InterPro" id="IPR051025">
    <property type="entry name" value="RhoGAP"/>
</dbReference>
<keyword evidence="1" id="KW-0343">GTPase activation</keyword>
<dbReference type="Proteomes" id="UP001476798">
    <property type="component" value="Unassembled WGS sequence"/>
</dbReference>
<gene>
    <name evidence="3" type="ORF">GOODEAATRI_010145</name>
</gene>
<sequence length="130" mass="15335">ALNTLLLYFQQLPEPLIQYRFYNDLIGLAKECQRVIADEADKPLSAQKGEKGVPSVQMSRIILRIKDLLRQLPTANYRSLRHLIAHLNRYELELKHRLWYVAVFMITLARKLPHNTQREIQTSLKLRRNS</sequence>
<evidence type="ECO:0000259" key="2">
    <source>
        <dbReference type="PROSITE" id="PS50238"/>
    </source>
</evidence>
<comment type="caution">
    <text evidence="3">The sequence shown here is derived from an EMBL/GenBank/DDBJ whole genome shotgun (WGS) entry which is preliminary data.</text>
</comment>
<dbReference type="PROSITE" id="PS50238">
    <property type="entry name" value="RHOGAP"/>
    <property type="match status" value="1"/>
</dbReference>
<evidence type="ECO:0000313" key="4">
    <source>
        <dbReference type="Proteomes" id="UP001476798"/>
    </source>
</evidence>
<dbReference type="PANTHER" id="PTHR15228">
    <property type="entry name" value="SPERMATHECAL PHYSIOLOGY VARIANT"/>
    <property type="match status" value="1"/>
</dbReference>
<dbReference type="Gene3D" id="1.10.555.10">
    <property type="entry name" value="Rho GTPase activation protein"/>
    <property type="match status" value="1"/>
</dbReference>